<evidence type="ECO:0000259" key="1">
    <source>
        <dbReference type="Pfam" id="PF20254"/>
    </source>
</evidence>
<keyword evidence="3" id="KW-1185">Reference proteome</keyword>
<reference evidence="2 3" key="1">
    <citation type="submission" date="2024-09" db="EMBL/GenBank/DDBJ databases">
        <authorList>
            <person name="Sun Q."/>
            <person name="Mori K."/>
        </authorList>
    </citation>
    <scope>NUCLEOTIDE SEQUENCE [LARGE SCALE GENOMIC DNA]</scope>
    <source>
        <strain evidence="2 3">CECT 8726</strain>
    </source>
</reference>
<name>A0ABV5JJP1_9RHOB</name>
<sequence length="706" mass="77336">MAKQPKDIPLLGYVDRLSARPGDTLEFKVSSTSSERFQARLMRSISADPNPEGPGIVEEDASPYFKQSTYPSVHRPFAAGSYGIGQTSVTATPASEVTLTARIYPTFRSEQPQTVVGIGRYDLRIDTDGAISLAIDGRTVTLGQAMILRRWYNIQASITQDTITVAQSPIGHSVDAAKDTTDDGAADLSLSGRPTIAAHLIDGAPAQHFNGKIEAPTITVDGQLFCHWNLAKDISSCVVPAQAGPDLKLINYPARAVTGSAWDGSEMNWTHKPTHYAAAHFHQDDIYDFGWDTDFSYTLPDDIPSGVYVMRISCEGLEDAIPFFVCPPLGKPNAKLCVLVSTFTYAIYGNHARPDYKPLWLDKINDWNAYPYNPAEHPEYGLSTYNYHADGSGICHASHKRPLFNLKPGYFTFGETKCSGLRHFPADMHLIAWLHAKGIDYDIVTDRELHDDGVAAIAGYCAVTTGTHPEYHTSKTLNALRDYRDDGGHLLYLGGNGFYWRIALHPESEDMLEIRRAEDGIRAWAAEPGEYYNAFDGTYGGLWRRNGRPPQDLVGIGFAAQGEFFGDPYHRVCTDAAYDWVFEGVQDALIGNYGFSGNGAAGFELDHMDHSLGTPQNTVLLAQSVTRDNGFMLVPEEQLTHLTNLSGGTAKDAMHADMVLIDYPGGGSVFSTGSITFCGSLPWNNFDNDVSQLLKNVMTRALATGV</sequence>
<gene>
    <name evidence="2" type="ORF">ACFFUT_17895</name>
</gene>
<dbReference type="EMBL" id="JBHMEA010000051">
    <property type="protein sequence ID" value="MFB9233670.1"/>
    <property type="molecule type" value="Genomic_DNA"/>
</dbReference>
<feature type="domain" description="N,N-dimethylformamidase beta subunit-like C-terminal" evidence="1">
    <location>
        <begin position="255"/>
        <end position="687"/>
    </location>
</feature>
<accession>A0ABV5JJP1</accession>
<protein>
    <submittedName>
        <fullName evidence="2">N,N-dimethylformamidase beta subunit family domain-containing protein</fullName>
    </submittedName>
</protein>
<organism evidence="2 3">
    <name type="scientific">Pseudohalocynthiibacter aestuariivivens</name>
    <dbReference type="NCBI Taxonomy" id="1591409"/>
    <lineage>
        <taxon>Bacteria</taxon>
        <taxon>Pseudomonadati</taxon>
        <taxon>Pseudomonadota</taxon>
        <taxon>Alphaproteobacteria</taxon>
        <taxon>Rhodobacterales</taxon>
        <taxon>Paracoccaceae</taxon>
        <taxon>Pseudohalocynthiibacter</taxon>
    </lineage>
</organism>
<proteinExistence type="predicted"/>
<dbReference type="InterPro" id="IPR046540">
    <property type="entry name" value="DMFA2_C"/>
</dbReference>
<dbReference type="Proteomes" id="UP001589683">
    <property type="component" value="Unassembled WGS sequence"/>
</dbReference>
<dbReference type="RefSeq" id="WP_213889493.1">
    <property type="nucleotide sequence ID" value="NZ_JAGFNU010000007.1"/>
</dbReference>
<dbReference type="Pfam" id="PF20254">
    <property type="entry name" value="DMFA2_C"/>
    <property type="match status" value="1"/>
</dbReference>
<comment type="caution">
    <text evidence="2">The sequence shown here is derived from an EMBL/GenBank/DDBJ whole genome shotgun (WGS) entry which is preliminary data.</text>
</comment>
<evidence type="ECO:0000313" key="3">
    <source>
        <dbReference type="Proteomes" id="UP001589683"/>
    </source>
</evidence>
<evidence type="ECO:0000313" key="2">
    <source>
        <dbReference type="EMBL" id="MFB9233670.1"/>
    </source>
</evidence>